<comment type="similarity">
    <text evidence="2 6">Belongs to the CDC50/LEM3 family.</text>
</comment>
<evidence type="ECO:0000256" key="3">
    <source>
        <dbReference type="ARBA" id="ARBA00022692"/>
    </source>
</evidence>
<evidence type="ECO:0000256" key="5">
    <source>
        <dbReference type="ARBA" id="ARBA00023136"/>
    </source>
</evidence>
<evidence type="ECO:0000313" key="9">
    <source>
        <dbReference type="Proteomes" id="UP000051952"/>
    </source>
</evidence>
<evidence type="ECO:0000256" key="6">
    <source>
        <dbReference type="PIRNR" id="PIRNR015840"/>
    </source>
</evidence>
<proteinExistence type="inferred from homology"/>
<dbReference type="OMA" id="TWNNDQP"/>
<reference evidence="9" key="1">
    <citation type="submission" date="2015-09" db="EMBL/GenBank/DDBJ databases">
        <authorList>
            <consortium name="Pathogen Informatics"/>
        </authorList>
    </citation>
    <scope>NUCLEOTIDE SEQUENCE [LARGE SCALE GENOMIC DNA]</scope>
    <source>
        <strain evidence="9">Lake Konstanz</strain>
    </source>
</reference>
<evidence type="ECO:0000313" key="8">
    <source>
        <dbReference type="EMBL" id="CUE66615.1"/>
    </source>
</evidence>
<dbReference type="InterPro" id="IPR005045">
    <property type="entry name" value="CDC50/LEM3_fam"/>
</dbReference>
<evidence type="ECO:0000256" key="4">
    <source>
        <dbReference type="ARBA" id="ARBA00022989"/>
    </source>
</evidence>
<keyword evidence="9" id="KW-1185">Reference proteome</keyword>
<name>A0A0S4IMK4_BODSA</name>
<sequence length="402" mass="44487">MAPASSDASKVRPHSSLLKQQRLPAWQPILTPPHVSACFLVTCAIFIPLGVVILQANDDVIDVEFRYDQVNGCSNSHNQGLVNITVDNKTTRMGCFVSVDFDIPETMNPPIYFYYKLTNFFQNHRRYYGSRLDPQLAGDPASSISDADPLATVGDMGGSMGNRFVLNGANRSYGEFVYSPAGLIAWSMFNDSFTLWKYLDATPNANSPRQLICNGSDFSKYSNYPLGSNYTGGCHKKGIAWPSDVADKFKIPSMGDNVWSAPWNNYGGTSLTTNDAYYANGWYANEAGHPLPSVLDEDFIVWMRSSSLPDFRKLYRVIDVQLPAGTYRMDVLEFFDVTRFGGTKSFALTTLSWLGGKNPFLGTVYLAVGCVSFAAAIVFGVIHHLCGDRTQRAIDELMHDAH</sequence>
<dbReference type="PANTHER" id="PTHR10926:SF0">
    <property type="entry name" value="CDC50, ISOFORM A"/>
    <property type="match status" value="1"/>
</dbReference>
<evidence type="ECO:0000256" key="2">
    <source>
        <dbReference type="ARBA" id="ARBA00009457"/>
    </source>
</evidence>
<protein>
    <submittedName>
        <fullName evidence="8">Membrane-associated protein, putative</fullName>
    </submittedName>
</protein>
<dbReference type="PIRSF" id="PIRSF015840">
    <property type="entry name" value="DUF284_TM_euk"/>
    <property type="match status" value="1"/>
</dbReference>
<dbReference type="GO" id="GO:0005783">
    <property type="term" value="C:endoplasmic reticulum"/>
    <property type="evidence" value="ECO:0007669"/>
    <property type="project" value="TreeGrafter"/>
</dbReference>
<evidence type="ECO:0000256" key="1">
    <source>
        <dbReference type="ARBA" id="ARBA00004141"/>
    </source>
</evidence>
<evidence type="ECO:0000256" key="7">
    <source>
        <dbReference type="SAM" id="Phobius"/>
    </source>
</evidence>
<dbReference type="AlphaFoldDB" id="A0A0S4IMK4"/>
<dbReference type="Proteomes" id="UP000051952">
    <property type="component" value="Unassembled WGS sequence"/>
</dbReference>
<keyword evidence="3 7" id="KW-0812">Transmembrane</keyword>
<dbReference type="OrthoDB" id="340608at2759"/>
<feature type="transmembrane region" description="Helical" evidence="7">
    <location>
        <begin position="360"/>
        <end position="382"/>
    </location>
</feature>
<gene>
    <name evidence="8" type="ORF">BSAL_51275</name>
</gene>
<accession>A0A0S4IMK4</accession>
<keyword evidence="5 6" id="KW-0472">Membrane</keyword>
<dbReference type="GO" id="GO:0005794">
    <property type="term" value="C:Golgi apparatus"/>
    <property type="evidence" value="ECO:0007669"/>
    <property type="project" value="TreeGrafter"/>
</dbReference>
<dbReference type="VEuPathDB" id="TriTrypDB:BSAL_51275"/>
<dbReference type="EMBL" id="CYKH01000057">
    <property type="protein sequence ID" value="CUE66615.1"/>
    <property type="molecule type" value="Genomic_DNA"/>
</dbReference>
<comment type="subcellular location">
    <subcellularLocation>
        <location evidence="1">Membrane</location>
        <topology evidence="1">Multi-pass membrane protein</topology>
    </subcellularLocation>
</comment>
<dbReference type="Pfam" id="PF03381">
    <property type="entry name" value="CDC50"/>
    <property type="match status" value="1"/>
</dbReference>
<dbReference type="PANTHER" id="PTHR10926">
    <property type="entry name" value="CELL CYCLE CONTROL PROTEIN 50"/>
    <property type="match status" value="1"/>
</dbReference>
<keyword evidence="4 7" id="KW-1133">Transmembrane helix</keyword>
<organism evidence="8 9">
    <name type="scientific">Bodo saltans</name>
    <name type="common">Flagellated protozoan</name>
    <dbReference type="NCBI Taxonomy" id="75058"/>
    <lineage>
        <taxon>Eukaryota</taxon>
        <taxon>Discoba</taxon>
        <taxon>Euglenozoa</taxon>
        <taxon>Kinetoplastea</taxon>
        <taxon>Metakinetoplastina</taxon>
        <taxon>Eubodonida</taxon>
        <taxon>Bodonidae</taxon>
        <taxon>Bodo</taxon>
    </lineage>
</organism>
<dbReference type="GO" id="GO:0005886">
    <property type="term" value="C:plasma membrane"/>
    <property type="evidence" value="ECO:0007669"/>
    <property type="project" value="TreeGrafter"/>
</dbReference>